<accession>A0A160TPG7</accession>
<dbReference type="PROSITE" id="PS50042">
    <property type="entry name" value="CNMP_BINDING_3"/>
    <property type="match status" value="1"/>
</dbReference>
<keyword evidence="1" id="KW-0472">Membrane</keyword>
<evidence type="ECO:0000313" key="3">
    <source>
        <dbReference type="EMBL" id="CUS46307.1"/>
    </source>
</evidence>
<gene>
    <name evidence="3" type="ORF">MGWOODY_Smn296</name>
</gene>
<dbReference type="InterPro" id="IPR018490">
    <property type="entry name" value="cNMP-bd_dom_sf"/>
</dbReference>
<dbReference type="Pfam" id="PF00027">
    <property type="entry name" value="cNMP_binding"/>
    <property type="match status" value="1"/>
</dbReference>
<evidence type="ECO:0000259" key="2">
    <source>
        <dbReference type="PROSITE" id="PS50042"/>
    </source>
</evidence>
<dbReference type="CDD" id="cd00038">
    <property type="entry name" value="CAP_ED"/>
    <property type="match status" value="1"/>
</dbReference>
<keyword evidence="1" id="KW-1133">Transmembrane helix</keyword>
<dbReference type="Gene3D" id="2.60.120.10">
    <property type="entry name" value="Jelly Rolls"/>
    <property type="match status" value="1"/>
</dbReference>
<name>A0A160TPG7_9ZZZZ</name>
<reference evidence="3" key="1">
    <citation type="submission" date="2015-10" db="EMBL/GenBank/DDBJ databases">
        <authorList>
            <person name="Gilbert D.G."/>
        </authorList>
    </citation>
    <scope>NUCLEOTIDE SEQUENCE</scope>
</reference>
<dbReference type="AlphaFoldDB" id="A0A160TPG7"/>
<feature type="domain" description="Cyclic nucleotide-binding" evidence="2">
    <location>
        <begin position="89"/>
        <end position="204"/>
    </location>
</feature>
<dbReference type="EMBL" id="CZQE01000355">
    <property type="protein sequence ID" value="CUS46307.1"/>
    <property type="molecule type" value="Genomic_DNA"/>
</dbReference>
<protein>
    <submittedName>
        <fullName evidence="3">Cyclic nucleotide-binding domain protein</fullName>
    </submittedName>
</protein>
<evidence type="ECO:0000256" key="1">
    <source>
        <dbReference type="SAM" id="Phobius"/>
    </source>
</evidence>
<dbReference type="SMART" id="SM00100">
    <property type="entry name" value="cNMP"/>
    <property type="match status" value="1"/>
</dbReference>
<proteinExistence type="predicted"/>
<dbReference type="InterPro" id="IPR000595">
    <property type="entry name" value="cNMP-bd_dom"/>
</dbReference>
<dbReference type="SUPFAM" id="SSF51206">
    <property type="entry name" value="cAMP-binding domain-like"/>
    <property type="match status" value="1"/>
</dbReference>
<keyword evidence="1" id="KW-0812">Transmembrane</keyword>
<organism evidence="3">
    <name type="scientific">hydrothermal vent metagenome</name>
    <dbReference type="NCBI Taxonomy" id="652676"/>
    <lineage>
        <taxon>unclassified sequences</taxon>
        <taxon>metagenomes</taxon>
        <taxon>ecological metagenomes</taxon>
    </lineage>
</organism>
<sequence>MFSMDNLVLQLGYALLVVALLARTTRRMRMLIAVAAIAMLADAILRADHVAAGLMLVLLAIWLVKLWGDRRKDRKIRFTPMEEVMRRTYLHTLPRDAAREFIDLGLWLRGRANDVLTSEGEPIANLYYLVSGEARATIQAREVGIWRTGDLIGEATILSGDDATATVTLIGPCTFWCASTPTLRRFFSDHEGLRSAIERSFSNAVKDKLHTANLAIAESSG</sequence>
<feature type="transmembrane region" description="Helical" evidence="1">
    <location>
        <begin position="50"/>
        <end position="68"/>
    </location>
</feature>
<dbReference type="InterPro" id="IPR014710">
    <property type="entry name" value="RmlC-like_jellyroll"/>
</dbReference>